<gene>
    <name evidence="10" type="ORF">M8231_05520</name>
</gene>
<name>A0ABY4SQ78_9CAUL</name>
<proteinExistence type="predicted"/>
<dbReference type="PANTHER" id="PTHR45339:SF1">
    <property type="entry name" value="HYBRID SIGNAL TRANSDUCTION HISTIDINE KINASE J"/>
    <property type="match status" value="1"/>
</dbReference>
<dbReference type="Pfam" id="PF12860">
    <property type="entry name" value="PAS_7"/>
    <property type="match status" value="1"/>
</dbReference>
<dbReference type="SUPFAM" id="SSF52172">
    <property type="entry name" value="CheY-like"/>
    <property type="match status" value="1"/>
</dbReference>
<dbReference type="PANTHER" id="PTHR45339">
    <property type="entry name" value="HYBRID SIGNAL TRANSDUCTION HISTIDINE KINASE J"/>
    <property type="match status" value="1"/>
</dbReference>
<dbReference type="PROSITE" id="PS50109">
    <property type="entry name" value="HIS_KIN"/>
    <property type="match status" value="1"/>
</dbReference>
<evidence type="ECO:0000313" key="11">
    <source>
        <dbReference type="Proteomes" id="UP001055429"/>
    </source>
</evidence>
<dbReference type="SMART" id="SM00448">
    <property type="entry name" value="REC"/>
    <property type="match status" value="1"/>
</dbReference>
<organism evidence="10 11">
    <name type="scientific">Brevundimonas albigilva</name>
    <dbReference type="NCBI Taxonomy" id="1312364"/>
    <lineage>
        <taxon>Bacteria</taxon>
        <taxon>Pseudomonadati</taxon>
        <taxon>Pseudomonadota</taxon>
        <taxon>Alphaproteobacteria</taxon>
        <taxon>Caulobacterales</taxon>
        <taxon>Caulobacteraceae</taxon>
        <taxon>Brevundimonas</taxon>
    </lineage>
</organism>
<dbReference type="InterPro" id="IPR036890">
    <property type="entry name" value="HATPase_C_sf"/>
</dbReference>
<reference evidence="10" key="1">
    <citation type="submission" date="2022-05" db="EMBL/GenBank/DDBJ databases">
        <title>Brevundimonas albigilva TT17 genome sequence.</title>
        <authorList>
            <person name="Lee K."/>
            <person name="Son H."/>
        </authorList>
    </citation>
    <scope>NUCLEOTIDE SEQUENCE</scope>
    <source>
        <strain evidence="10">TT17</strain>
    </source>
</reference>
<protein>
    <recommendedName>
        <fullName evidence="2">histidine kinase</fullName>
        <ecNumber evidence="2">2.7.13.3</ecNumber>
    </recommendedName>
</protein>
<sequence>MQRFLESLSQSHDWRLIVLAATVCVVGLSAAFWLMNRAWTWGGDRGRRPGLLAAVTATGAVWTTHCLIMQSYVVAIDAHVAYAPLPTLASFLLCAASVGLAIAVTFREDSRRMKAVGGGLGLLGVGVMHYVGLAGLRASATLQWNPWLIALSFVAAVALSAGAGFAYRRGPRRSLAVLALFDAAAIVLLHLLGLSAVTITPDEVGAAVSGLSPATLNALTLVAVIGIAWAVGLTAWMNHLSRQGALKQMREAVDAMPDGLAFYDADDRLVLWNARYAEVNREMETQLWVGMPFRELLRIGLKEGRYADALGREDAWLTERLAERRKLSATLEQRIVGDRVLRIQDRRTAEGGLVTVCTDITDLKRDAAALEEARDAAQTANVAKSQFLANMSHEIRTPLNGVIGLTQALAKTELNAEQREMLDLIQASGRSLQTLLSDILDLARVESGKLELTEDAFHLAGAVREAAQLYAENARQKRLDFHVDIDVDDALWIRGDAVRLKQVLTNLISNAVKFTSQGFVSVTLQQGPERDGAPTLRFAVEDTGIGFDAATRARLFTRFEQADGGITRKFGGSGLGLSICRQLAEMMGGDLDCESAPGGGSSFILTLPMKRCAPPVARDQADEPVIAAPARVLVADDHPTNRRVIELILAQAPVEIVIAENGAEAVEACRRQDFDLILMDMQMPVMDGLTATREIRLHETAMGAPRTPIVMLTANAMPEHIAAGRSAGADRHLAKPFNAAELLAMVADPAALGRNQAQAA</sequence>
<dbReference type="Proteomes" id="UP001055429">
    <property type="component" value="Chromosome"/>
</dbReference>
<dbReference type="SMART" id="SM00387">
    <property type="entry name" value="HATPase_c"/>
    <property type="match status" value="1"/>
</dbReference>
<feature type="transmembrane region" description="Helical" evidence="6">
    <location>
        <begin position="147"/>
        <end position="167"/>
    </location>
</feature>
<dbReference type="Gene3D" id="3.30.565.10">
    <property type="entry name" value="Histidine kinase-like ATPase, C-terminal domain"/>
    <property type="match status" value="1"/>
</dbReference>
<evidence type="ECO:0000256" key="6">
    <source>
        <dbReference type="PROSITE-ProRule" id="PRU00244"/>
    </source>
</evidence>
<evidence type="ECO:0000256" key="5">
    <source>
        <dbReference type="PROSITE-ProRule" id="PRU00169"/>
    </source>
</evidence>
<keyword evidence="3 5" id="KW-0597">Phosphoprotein</keyword>
<dbReference type="PROSITE" id="PS50924">
    <property type="entry name" value="MHYT"/>
    <property type="match status" value="1"/>
</dbReference>
<feature type="domain" description="MHYT" evidence="9">
    <location>
        <begin position="12"/>
        <end position="200"/>
    </location>
</feature>
<dbReference type="Pfam" id="PF02518">
    <property type="entry name" value="HATPase_c"/>
    <property type="match status" value="1"/>
</dbReference>
<feature type="domain" description="Histidine kinase" evidence="7">
    <location>
        <begin position="390"/>
        <end position="611"/>
    </location>
</feature>
<dbReference type="InterPro" id="IPR003594">
    <property type="entry name" value="HATPase_dom"/>
</dbReference>
<dbReference type="Gene3D" id="3.40.50.2300">
    <property type="match status" value="1"/>
</dbReference>
<evidence type="ECO:0000259" key="7">
    <source>
        <dbReference type="PROSITE" id="PS50109"/>
    </source>
</evidence>
<dbReference type="Gene3D" id="3.30.450.20">
    <property type="entry name" value="PAS domain"/>
    <property type="match status" value="1"/>
</dbReference>
<evidence type="ECO:0000256" key="2">
    <source>
        <dbReference type="ARBA" id="ARBA00012438"/>
    </source>
</evidence>
<dbReference type="InterPro" id="IPR005467">
    <property type="entry name" value="His_kinase_dom"/>
</dbReference>
<feature type="transmembrane region" description="Helical" evidence="6">
    <location>
        <begin position="174"/>
        <end position="199"/>
    </location>
</feature>
<dbReference type="PROSITE" id="PS50110">
    <property type="entry name" value="RESPONSE_REGULATORY"/>
    <property type="match status" value="1"/>
</dbReference>
<dbReference type="CDD" id="cd00082">
    <property type="entry name" value="HisKA"/>
    <property type="match status" value="1"/>
</dbReference>
<dbReference type="InterPro" id="IPR035965">
    <property type="entry name" value="PAS-like_dom_sf"/>
</dbReference>
<comment type="catalytic activity">
    <reaction evidence="1">
        <text>ATP + protein L-histidine = ADP + protein N-phospho-L-histidine.</text>
        <dbReference type="EC" id="2.7.13.3"/>
    </reaction>
</comment>
<evidence type="ECO:0000256" key="4">
    <source>
        <dbReference type="ARBA" id="ARBA00023012"/>
    </source>
</evidence>
<accession>A0ABY4SQ78</accession>
<keyword evidence="4" id="KW-0902">Two-component regulatory system</keyword>
<feature type="modified residue" description="4-aspartylphosphate" evidence="5">
    <location>
        <position position="680"/>
    </location>
</feature>
<keyword evidence="11" id="KW-1185">Reference proteome</keyword>
<dbReference type="Pfam" id="PF00512">
    <property type="entry name" value="HisKA"/>
    <property type="match status" value="1"/>
</dbReference>
<keyword evidence="6" id="KW-0812">Transmembrane</keyword>
<dbReference type="CDD" id="cd16922">
    <property type="entry name" value="HATPase_EvgS-ArcB-TorS-like"/>
    <property type="match status" value="1"/>
</dbReference>
<dbReference type="CDD" id="cd17546">
    <property type="entry name" value="REC_hyHK_CKI1_RcsC-like"/>
    <property type="match status" value="1"/>
</dbReference>
<dbReference type="InterPro" id="IPR001789">
    <property type="entry name" value="Sig_transdc_resp-reg_receiver"/>
</dbReference>
<dbReference type="Pfam" id="PF00072">
    <property type="entry name" value="Response_reg"/>
    <property type="match status" value="1"/>
</dbReference>
<dbReference type="InterPro" id="IPR004358">
    <property type="entry name" value="Sig_transdc_His_kin-like_C"/>
</dbReference>
<feature type="transmembrane region" description="Helical" evidence="6">
    <location>
        <begin position="115"/>
        <end position="135"/>
    </location>
</feature>
<evidence type="ECO:0000256" key="1">
    <source>
        <dbReference type="ARBA" id="ARBA00000085"/>
    </source>
</evidence>
<dbReference type="Pfam" id="PF03707">
    <property type="entry name" value="MHYT"/>
    <property type="match status" value="2"/>
</dbReference>
<dbReference type="InterPro" id="IPR011006">
    <property type="entry name" value="CheY-like_superfamily"/>
</dbReference>
<feature type="transmembrane region" description="Helical" evidence="6">
    <location>
        <begin position="219"/>
        <end position="240"/>
    </location>
</feature>
<dbReference type="EC" id="2.7.13.3" evidence="2"/>
<feature type="transmembrane region" description="Helical" evidence="6">
    <location>
        <begin position="16"/>
        <end position="39"/>
    </location>
</feature>
<evidence type="ECO:0000259" key="8">
    <source>
        <dbReference type="PROSITE" id="PS50110"/>
    </source>
</evidence>
<dbReference type="RefSeq" id="WP_249750866.1">
    <property type="nucleotide sequence ID" value="NZ_CP097298.1"/>
</dbReference>
<evidence type="ECO:0000313" key="10">
    <source>
        <dbReference type="EMBL" id="URI16439.1"/>
    </source>
</evidence>
<keyword evidence="6" id="KW-0472">Membrane</keyword>
<dbReference type="SUPFAM" id="SSF47384">
    <property type="entry name" value="Homodimeric domain of signal transducing histidine kinase"/>
    <property type="match status" value="1"/>
</dbReference>
<dbReference type="InterPro" id="IPR036097">
    <property type="entry name" value="HisK_dim/P_sf"/>
</dbReference>
<dbReference type="Gene3D" id="1.10.287.130">
    <property type="match status" value="1"/>
</dbReference>
<dbReference type="PRINTS" id="PR00344">
    <property type="entry name" value="BCTRLSENSOR"/>
</dbReference>
<dbReference type="InterPro" id="IPR005330">
    <property type="entry name" value="MHYT_dom"/>
</dbReference>
<feature type="transmembrane region" description="Helical" evidence="6">
    <location>
        <begin position="81"/>
        <end position="103"/>
    </location>
</feature>
<dbReference type="InterPro" id="IPR003661">
    <property type="entry name" value="HisK_dim/P_dom"/>
</dbReference>
<dbReference type="SUPFAM" id="SSF55874">
    <property type="entry name" value="ATPase domain of HSP90 chaperone/DNA topoisomerase II/histidine kinase"/>
    <property type="match status" value="1"/>
</dbReference>
<dbReference type="SMART" id="SM00388">
    <property type="entry name" value="HisKA"/>
    <property type="match status" value="1"/>
</dbReference>
<keyword evidence="6" id="KW-1133">Transmembrane helix</keyword>
<evidence type="ECO:0000259" key="9">
    <source>
        <dbReference type="PROSITE" id="PS50924"/>
    </source>
</evidence>
<dbReference type="EMBL" id="CP097649">
    <property type="protein sequence ID" value="URI16439.1"/>
    <property type="molecule type" value="Genomic_DNA"/>
</dbReference>
<feature type="domain" description="Response regulatory" evidence="8">
    <location>
        <begin position="631"/>
        <end position="750"/>
    </location>
</feature>
<evidence type="ECO:0000256" key="3">
    <source>
        <dbReference type="ARBA" id="ARBA00022553"/>
    </source>
</evidence>
<dbReference type="SUPFAM" id="SSF55785">
    <property type="entry name" value="PYP-like sensor domain (PAS domain)"/>
    <property type="match status" value="1"/>
</dbReference>
<feature type="transmembrane region" description="Helical" evidence="6">
    <location>
        <begin position="51"/>
        <end position="75"/>
    </location>
</feature>